<sequence>MSTVVILSGMDRPGITQTLFEEIDSLGISHAISDIEQVVIHGHLILTLALEISPEIRNSVLGKLDSYAATHGLELRAEEADHQHIETDTADSFVHVTVMGRELTAGPLGKIASIVREAGGNIERIFRIAHYPVTAIELLVSNVVVDNIKKSLAEVANTTAIDIGVQSGGLQRRAKKLVVLDVDSTLIQQEVIELLAEHAGVGPKVKEITDRAMNGEIDFAQALQKRVELLTGLSEKIIDEVRGQITLTPGARTLIRTLKKLHHKVGIVSGGFTEVITPIAQELGIDFIAANHLEIRDGKLTGKTKGEIIDRAGKANALRQFAALADVDLADTVAIGDGANDLDMIALAGLGIAFNAKPVVRASADTSVNTPYLDSVLYLLGIPGNEI</sequence>
<evidence type="ECO:0000256" key="1">
    <source>
        <dbReference type="ARBA" id="ARBA00001946"/>
    </source>
</evidence>
<name>A0A965LKI3_9PROT</name>
<keyword evidence="6" id="KW-0028">Amino-acid biosynthesis</keyword>
<dbReference type="SUPFAM" id="SSF55021">
    <property type="entry name" value="ACT-like"/>
    <property type="match status" value="1"/>
</dbReference>
<dbReference type="InterPro" id="IPR004469">
    <property type="entry name" value="PSP"/>
</dbReference>
<evidence type="ECO:0000256" key="11">
    <source>
        <dbReference type="ARBA" id="ARBA00031693"/>
    </source>
</evidence>
<dbReference type="InterPro" id="IPR049148">
    <property type="entry name" value="PSP_ACT"/>
</dbReference>
<evidence type="ECO:0000256" key="6">
    <source>
        <dbReference type="ARBA" id="ARBA00022605"/>
    </source>
</evidence>
<dbReference type="EC" id="3.1.3.3" evidence="4"/>
<feature type="active site" description="Proton donor" evidence="14">
    <location>
        <position position="183"/>
    </location>
</feature>
<keyword evidence="7" id="KW-0479">Metal-binding</keyword>
<comment type="caution">
    <text evidence="16">The sequence shown here is derived from an EMBL/GenBank/DDBJ whole genome shotgun (WGS) entry which is preliminary data.</text>
</comment>
<dbReference type="Pfam" id="PF21086">
    <property type="entry name" value="ACT_PSP_2"/>
    <property type="match status" value="1"/>
</dbReference>
<evidence type="ECO:0000256" key="10">
    <source>
        <dbReference type="ARBA" id="ARBA00023299"/>
    </source>
</evidence>
<comment type="catalytic activity">
    <reaction evidence="13">
        <text>O-phospho-D-serine + H2O = D-serine + phosphate</text>
        <dbReference type="Rhea" id="RHEA:24873"/>
        <dbReference type="ChEBI" id="CHEBI:15377"/>
        <dbReference type="ChEBI" id="CHEBI:35247"/>
        <dbReference type="ChEBI" id="CHEBI:43474"/>
        <dbReference type="ChEBI" id="CHEBI:58680"/>
        <dbReference type="EC" id="3.1.3.3"/>
    </reaction>
</comment>
<evidence type="ECO:0000256" key="4">
    <source>
        <dbReference type="ARBA" id="ARBA00012640"/>
    </source>
</evidence>
<comment type="catalytic activity">
    <reaction evidence="12">
        <text>O-phospho-L-serine + H2O = L-serine + phosphate</text>
        <dbReference type="Rhea" id="RHEA:21208"/>
        <dbReference type="ChEBI" id="CHEBI:15377"/>
        <dbReference type="ChEBI" id="CHEBI:33384"/>
        <dbReference type="ChEBI" id="CHEBI:43474"/>
        <dbReference type="ChEBI" id="CHEBI:57524"/>
        <dbReference type="EC" id="3.1.3.3"/>
    </reaction>
</comment>
<reference evidence="16" key="1">
    <citation type="submission" date="2018-10" db="EMBL/GenBank/DDBJ databases">
        <title>Iterative Subtractive Binning of Freshwater Chronoseries Metagenomes Recovers Nearly Complete Genomes from over Four Hundred Novel Species.</title>
        <authorList>
            <person name="Rodriguez-R L.M."/>
            <person name="Tsementzi D."/>
            <person name="Luo C."/>
            <person name="Konstantinidis K.T."/>
        </authorList>
    </citation>
    <scope>NUCLEOTIDE SEQUENCE</scope>
    <source>
        <strain evidence="16">WB5_2A_028</strain>
    </source>
</reference>
<evidence type="ECO:0000259" key="15">
    <source>
        <dbReference type="Pfam" id="PF21086"/>
    </source>
</evidence>
<organism evidence="16 17">
    <name type="scientific">Candidatus Fonsibacter lacus</name>
    <dbReference type="NCBI Taxonomy" id="2576439"/>
    <lineage>
        <taxon>Bacteria</taxon>
        <taxon>Pseudomonadati</taxon>
        <taxon>Pseudomonadota</taxon>
        <taxon>Alphaproteobacteria</taxon>
        <taxon>Candidatus Pelagibacterales</taxon>
        <taxon>Candidatus Pelagibacterales incertae sedis</taxon>
        <taxon>Candidatus Fonsibacter</taxon>
    </lineage>
</organism>
<evidence type="ECO:0000256" key="8">
    <source>
        <dbReference type="ARBA" id="ARBA00022801"/>
    </source>
</evidence>
<dbReference type="InterPro" id="IPR050582">
    <property type="entry name" value="HAD-like_SerB"/>
</dbReference>
<accession>A0A965LKI3</accession>
<comment type="similarity">
    <text evidence="3">Belongs to the HAD-like hydrolase superfamily. SerB family.</text>
</comment>
<dbReference type="InterPro" id="IPR023214">
    <property type="entry name" value="HAD_sf"/>
</dbReference>
<comment type="cofactor">
    <cofactor evidence="1">
        <name>Mg(2+)</name>
        <dbReference type="ChEBI" id="CHEBI:18420"/>
    </cofactor>
</comment>
<dbReference type="SFLD" id="SFLDF00029">
    <property type="entry name" value="phosphoserine_phosphatase"/>
    <property type="match status" value="1"/>
</dbReference>
<keyword evidence="9" id="KW-0460">Magnesium</keyword>
<dbReference type="CDD" id="cd07500">
    <property type="entry name" value="HAD_PSP"/>
    <property type="match status" value="1"/>
</dbReference>
<dbReference type="Gene3D" id="3.30.70.260">
    <property type="match status" value="2"/>
</dbReference>
<evidence type="ECO:0000256" key="3">
    <source>
        <dbReference type="ARBA" id="ARBA00009184"/>
    </source>
</evidence>
<dbReference type="InterPro" id="IPR036412">
    <property type="entry name" value="HAD-like_sf"/>
</dbReference>
<evidence type="ECO:0000256" key="2">
    <source>
        <dbReference type="ARBA" id="ARBA00005135"/>
    </source>
</evidence>
<evidence type="ECO:0000256" key="7">
    <source>
        <dbReference type="ARBA" id="ARBA00022723"/>
    </source>
</evidence>
<dbReference type="SFLD" id="SFLDG01136">
    <property type="entry name" value="C1.6:_Phosphoserine_Phosphatas"/>
    <property type="match status" value="1"/>
</dbReference>
<proteinExistence type="inferred from homology"/>
<dbReference type="GO" id="GO:0036424">
    <property type="term" value="F:L-phosphoserine phosphatase activity"/>
    <property type="evidence" value="ECO:0007669"/>
    <property type="project" value="InterPro"/>
</dbReference>
<dbReference type="NCBIfam" id="TIGR01488">
    <property type="entry name" value="HAD-SF-IB"/>
    <property type="match status" value="1"/>
</dbReference>
<dbReference type="AlphaFoldDB" id="A0A965LKI3"/>
<gene>
    <name evidence="16" type="primary">serB</name>
    <name evidence="16" type="ORF">EBT44_00670</name>
</gene>
<dbReference type="GO" id="GO:0006564">
    <property type="term" value="P:L-serine biosynthetic process"/>
    <property type="evidence" value="ECO:0007669"/>
    <property type="project" value="UniProtKB-KW"/>
</dbReference>
<protein>
    <recommendedName>
        <fullName evidence="5">Phosphoserine phosphatase</fullName>
        <ecNumber evidence="4">3.1.3.3</ecNumber>
    </recommendedName>
    <alternativeName>
        <fullName evidence="11">O-phosphoserine phosphohydrolase</fullName>
    </alternativeName>
</protein>
<evidence type="ECO:0000256" key="5">
    <source>
        <dbReference type="ARBA" id="ARBA00015196"/>
    </source>
</evidence>
<evidence type="ECO:0000256" key="12">
    <source>
        <dbReference type="ARBA" id="ARBA00048138"/>
    </source>
</evidence>
<evidence type="ECO:0000256" key="14">
    <source>
        <dbReference type="PIRSR" id="PIRSR604469-1"/>
    </source>
</evidence>
<dbReference type="Pfam" id="PF13740">
    <property type="entry name" value="ACT_6"/>
    <property type="match status" value="1"/>
</dbReference>
<dbReference type="SFLD" id="SFLDG01137">
    <property type="entry name" value="C1.6.1:_Phosphoserine_Phosphat"/>
    <property type="match status" value="1"/>
</dbReference>
<feature type="domain" description="Phosphoserine phosphatase ACT" evidence="15">
    <location>
        <begin position="95"/>
        <end position="166"/>
    </location>
</feature>
<keyword evidence="10" id="KW-0718">Serine biosynthesis</keyword>
<dbReference type="Pfam" id="PF12710">
    <property type="entry name" value="HAD"/>
    <property type="match status" value="1"/>
</dbReference>
<dbReference type="Proteomes" id="UP000740727">
    <property type="component" value="Unassembled WGS sequence"/>
</dbReference>
<evidence type="ECO:0000256" key="13">
    <source>
        <dbReference type="ARBA" id="ARBA00048523"/>
    </source>
</evidence>
<dbReference type="InterPro" id="IPR045865">
    <property type="entry name" value="ACT-like_dom_sf"/>
</dbReference>
<dbReference type="Gene3D" id="3.40.50.1000">
    <property type="entry name" value="HAD superfamily/HAD-like"/>
    <property type="match status" value="1"/>
</dbReference>
<dbReference type="GO" id="GO:0000287">
    <property type="term" value="F:magnesium ion binding"/>
    <property type="evidence" value="ECO:0007669"/>
    <property type="project" value="TreeGrafter"/>
</dbReference>
<evidence type="ECO:0000256" key="9">
    <source>
        <dbReference type="ARBA" id="ARBA00022842"/>
    </source>
</evidence>
<comment type="pathway">
    <text evidence="2">Amino-acid biosynthesis; L-serine biosynthesis; L-serine from 3-phospho-D-glycerate: step 3/3.</text>
</comment>
<dbReference type="SFLD" id="SFLDS00003">
    <property type="entry name" value="Haloacid_Dehalogenase"/>
    <property type="match status" value="1"/>
</dbReference>
<feature type="active site" description="Nucleophile" evidence="14">
    <location>
        <position position="181"/>
    </location>
</feature>
<dbReference type="PANTHER" id="PTHR43344">
    <property type="entry name" value="PHOSPHOSERINE PHOSPHATASE"/>
    <property type="match status" value="1"/>
</dbReference>
<keyword evidence="8 16" id="KW-0378">Hydrolase</keyword>
<evidence type="ECO:0000313" key="17">
    <source>
        <dbReference type="Proteomes" id="UP000740727"/>
    </source>
</evidence>
<evidence type="ECO:0000313" key="16">
    <source>
        <dbReference type="EMBL" id="NBR93370.1"/>
    </source>
</evidence>
<dbReference type="EMBL" id="RFXN01000003">
    <property type="protein sequence ID" value="NBR93370.1"/>
    <property type="molecule type" value="Genomic_DNA"/>
</dbReference>
<dbReference type="GO" id="GO:0005737">
    <property type="term" value="C:cytoplasm"/>
    <property type="evidence" value="ECO:0007669"/>
    <property type="project" value="TreeGrafter"/>
</dbReference>
<dbReference type="SUPFAM" id="SSF56784">
    <property type="entry name" value="HAD-like"/>
    <property type="match status" value="1"/>
</dbReference>
<dbReference type="NCBIfam" id="TIGR00338">
    <property type="entry name" value="serB"/>
    <property type="match status" value="1"/>
</dbReference>
<dbReference type="PANTHER" id="PTHR43344:SF2">
    <property type="entry name" value="PHOSPHOSERINE PHOSPHATASE"/>
    <property type="match status" value="1"/>
</dbReference>